<reference evidence="2" key="1">
    <citation type="journal article" date="2014" name="Int. J. Syst. Evol. Microbiol.">
        <title>Complete genome sequence of Corynebacterium casei LMG S-19264T (=DSM 44701T), isolated from a smear-ripened cheese.</title>
        <authorList>
            <consortium name="US DOE Joint Genome Institute (JGI-PGF)"/>
            <person name="Walter F."/>
            <person name="Albersmeier A."/>
            <person name="Kalinowski J."/>
            <person name="Ruckert C."/>
        </authorList>
    </citation>
    <scope>NUCLEOTIDE SEQUENCE</scope>
    <source>
        <strain evidence="2">JCM 3172</strain>
    </source>
</reference>
<evidence type="ECO:0000313" key="3">
    <source>
        <dbReference type="Proteomes" id="UP000619486"/>
    </source>
</evidence>
<dbReference type="RefSeq" id="WP_019889883.1">
    <property type="nucleotide sequence ID" value="NZ_BMQQ01000022.1"/>
</dbReference>
<dbReference type="NCBIfam" id="NF033532">
    <property type="entry name" value="lone7para_assoc"/>
    <property type="match status" value="1"/>
</dbReference>
<name>A0A918HCF5_9ACTN</name>
<sequence length="333" mass="35629">MSETLLGSRDDATAVRGTERARCALRWWREEGAPMPYGVEAAGPWGSVQGRNHDLSHALAEVRRQLEAGGWLLAVNGARPDVRQSGMVAGSGTDRAYVITPGEPTDPEKMVGLFDDAPVEAVMTLADQDAAYRRLLETPMRRPSAREPSGPATPRLTDELRAQAKRAPGSWLYSIDPMYDPAGQVPPFAIIGAWPVNNYGDPGPFQHNPNYRPSPVSLGMPAPTDAVDAALQRAATGHGPDEAVVEALAAATVFLPDDGPDIAVYTDEQGEFVPVLTHPGHAPATVPRLRPVECAQLARLLPPEMGLKLNPGGRVSVRIPVSDVRATAERLGK</sequence>
<comment type="caution">
    <text evidence="2">The sequence shown here is derived from an EMBL/GenBank/DDBJ whole genome shotgun (WGS) entry which is preliminary data.</text>
</comment>
<proteinExistence type="predicted"/>
<dbReference type="Pfam" id="PF07179">
    <property type="entry name" value="SseB"/>
    <property type="match status" value="1"/>
</dbReference>
<feature type="domain" description="SseB protein N-terminal" evidence="1">
    <location>
        <begin position="228"/>
        <end position="326"/>
    </location>
</feature>
<dbReference type="AlphaFoldDB" id="A0A918HCF5"/>
<reference evidence="2" key="2">
    <citation type="submission" date="2020-09" db="EMBL/GenBank/DDBJ databases">
        <authorList>
            <person name="Sun Q."/>
            <person name="Ohkuma M."/>
        </authorList>
    </citation>
    <scope>NUCLEOTIDE SEQUENCE</scope>
    <source>
        <strain evidence="2">JCM 3172</strain>
    </source>
</reference>
<keyword evidence="3" id="KW-1185">Reference proteome</keyword>
<evidence type="ECO:0000313" key="2">
    <source>
        <dbReference type="EMBL" id="GGT50332.1"/>
    </source>
</evidence>
<accession>A0A918HCF5</accession>
<dbReference type="InterPro" id="IPR009839">
    <property type="entry name" value="SseB_N"/>
</dbReference>
<dbReference type="InterPro" id="IPR047659">
    <property type="entry name" value="T7SS_assoc"/>
</dbReference>
<dbReference type="Proteomes" id="UP000619486">
    <property type="component" value="Unassembled WGS sequence"/>
</dbReference>
<gene>
    <name evidence="2" type="ORF">GCM10014713_50680</name>
</gene>
<protein>
    <recommendedName>
        <fullName evidence="1">SseB protein N-terminal domain-containing protein</fullName>
    </recommendedName>
</protein>
<dbReference type="EMBL" id="BMQQ01000022">
    <property type="protein sequence ID" value="GGT50332.1"/>
    <property type="molecule type" value="Genomic_DNA"/>
</dbReference>
<evidence type="ECO:0000259" key="1">
    <source>
        <dbReference type="Pfam" id="PF07179"/>
    </source>
</evidence>
<organism evidence="2 3">
    <name type="scientific">Streptomyces purpureus</name>
    <dbReference type="NCBI Taxonomy" id="1951"/>
    <lineage>
        <taxon>Bacteria</taxon>
        <taxon>Bacillati</taxon>
        <taxon>Actinomycetota</taxon>
        <taxon>Actinomycetes</taxon>
        <taxon>Kitasatosporales</taxon>
        <taxon>Streptomycetaceae</taxon>
        <taxon>Streptomyces</taxon>
    </lineage>
</organism>